<evidence type="ECO:0000313" key="6">
    <source>
        <dbReference type="EMBL" id="MCI62693.1"/>
    </source>
</evidence>
<dbReference type="GO" id="GO:0015421">
    <property type="term" value="F:ABC-type oligopeptide transporter activity"/>
    <property type="evidence" value="ECO:0007669"/>
    <property type="project" value="TreeGrafter"/>
</dbReference>
<dbReference type="PANTHER" id="PTHR43394">
    <property type="entry name" value="ATP-DEPENDENT PERMEASE MDL1, MITOCHONDRIAL"/>
    <property type="match status" value="1"/>
</dbReference>
<evidence type="ECO:0000256" key="3">
    <source>
        <dbReference type="ARBA" id="ARBA00022737"/>
    </source>
</evidence>
<proteinExistence type="inferred from homology"/>
<evidence type="ECO:0000256" key="2">
    <source>
        <dbReference type="ARBA" id="ARBA00022448"/>
    </source>
</evidence>
<name>A0A392TNH5_9FABA</name>
<dbReference type="Gene3D" id="3.40.50.300">
    <property type="entry name" value="P-loop containing nucleotide triphosphate hydrolases"/>
    <property type="match status" value="1"/>
</dbReference>
<dbReference type="SUPFAM" id="SSF52540">
    <property type="entry name" value="P-loop containing nucleoside triphosphate hydrolases"/>
    <property type="match status" value="1"/>
</dbReference>
<dbReference type="InterPro" id="IPR003439">
    <property type="entry name" value="ABC_transporter-like_ATP-bd"/>
</dbReference>
<comment type="similarity">
    <text evidence="1">Belongs to the ABC transporter superfamily. ABCB family. Multidrug resistance exporter (TC 3.A.1.201) subfamily.</text>
</comment>
<feature type="domain" description="ABC transporter" evidence="5">
    <location>
        <begin position="1"/>
        <end position="29"/>
    </location>
</feature>
<keyword evidence="2" id="KW-0813">Transport</keyword>
<dbReference type="Proteomes" id="UP000265520">
    <property type="component" value="Unassembled WGS sequence"/>
</dbReference>
<protein>
    <submittedName>
        <fullName evidence="6">ABC transporter B family member 21-like</fullName>
    </submittedName>
</protein>
<keyword evidence="4" id="KW-0325">Glycoprotein</keyword>
<dbReference type="GO" id="GO:0090374">
    <property type="term" value="P:oligopeptide export from mitochondrion"/>
    <property type="evidence" value="ECO:0007669"/>
    <property type="project" value="TreeGrafter"/>
</dbReference>
<dbReference type="AlphaFoldDB" id="A0A392TNH5"/>
<organism evidence="6 7">
    <name type="scientific">Trifolium medium</name>
    <dbReference type="NCBI Taxonomy" id="97028"/>
    <lineage>
        <taxon>Eukaryota</taxon>
        <taxon>Viridiplantae</taxon>
        <taxon>Streptophyta</taxon>
        <taxon>Embryophyta</taxon>
        <taxon>Tracheophyta</taxon>
        <taxon>Spermatophyta</taxon>
        <taxon>Magnoliopsida</taxon>
        <taxon>eudicotyledons</taxon>
        <taxon>Gunneridae</taxon>
        <taxon>Pentapetalae</taxon>
        <taxon>rosids</taxon>
        <taxon>fabids</taxon>
        <taxon>Fabales</taxon>
        <taxon>Fabaceae</taxon>
        <taxon>Papilionoideae</taxon>
        <taxon>50 kb inversion clade</taxon>
        <taxon>NPAAA clade</taxon>
        <taxon>Hologalegina</taxon>
        <taxon>IRL clade</taxon>
        <taxon>Trifolieae</taxon>
        <taxon>Trifolium</taxon>
    </lineage>
</organism>
<dbReference type="EMBL" id="LXQA010623523">
    <property type="protein sequence ID" value="MCI62693.1"/>
    <property type="molecule type" value="Genomic_DNA"/>
</dbReference>
<dbReference type="GO" id="GO:0005743">
    <property type="term" value="C:mitochondrial inner membrane"/>
    <property type="evidence" value="ECO:0007669"/>
    <property type="project" value="TreeGrafter"/>
</dbReference>
<reference evidence="6 7" key="1">
    <citation type="journal article" date="2018" name="Front. Plant Sci.">
        <title>Red Clover (Trifolium pratense) and Zigzag Clover (T. medium) - A Picture of Genomic Similarities and Differences.</title>
        <authorList>
            <person name="Dluhosova J."/>
            <person name="Istvanek J."/>
            <person name="Nedelnik J."/>
            <person name="Repkova J."/>
        </authorList>
    </citation>
    <scope>NUCLEOTIDE SEQUENCE [LARGE SCALE GENOMIC DNA]</scope>
    <source>
        <strain evidence="7">cv. 10/8</strain>
        <tissue evidence="6">Leaf</tissue>
    </source>
</reference>
<dbReference type="InterPro" id="IPR039421">
    <property type="entry name" value="Type_1_exporter"/>
</dbReference>
<dbReference type="PANTHER" id="PTHR43394:SF16">
    <property type="entry name" value="ABC TRANSPORTER B FAMILY MEMBER 4-LIKE ISOFORM X1"/>
    <property type="match status" value="1"/>
</dbReference>
<evidence type="ECO:0000313" key="7">
    <source>
        <dbReference type="Proteomes" id="UP000265520"/>
    </source>
</evidence>
<sequence>LSGGQKQRVAIATAILKDPRILLLDEATSALDAELCCESEETTSIILSVWSK</sequence>
<evidence type="ECO:0000259" key="5">
    <source>
        <dbReference type="Pfam" id="PF00005"/>
    </source>
</evidence>
<comment type="caution">
    <text evidence="6">The sequence shown here is derived from an EMBL/GenBank/DDBJ whole genome shotgun (WGS) entry which is preliminary data.</text>
</comment>
<keyword evidence="3" id="KW-0677">Repeat</keyword>
<accession>A0A392TNH5</accession>
<keyword evidence="7" id="KW-1185">Reference proteome</keyword>
<evidence type="ECO:0000256" key="4">
    <source>
        <dbReference type="ARBA" id="ARBA00023180"/>
    </source>
</evidence>
<dbReference type="InterPro" id="IPR027417">
    <property type="entry name" value="P-loop_NTPase"/>
</dbReference>
<dbReference type="GO" id="GO:0016887">
    <property type="term" value="F:ATP hydrolysis activity"/>
    <property type="evidence" value="ECO:0007669"/>
    <property type="project" value="InterPro"/>
</dbReference>
<evidence type="ECO:0000256" key="1">
    <source>
        <dbReference type="ARBA" id="ARBA00007577"/>
    </source>
</evidence>
<dbReference type="GO" id="GO:0005524">
    <property type="term" value="F:ATP binding"/>
    <property type="evidence" value="ECO:0007669"/>
    <property type="project" value="InterPro"/>
</dbReference>
<feature type="non-terminal residue" evidence="6">
    <location>
        <position position="1"/>
    </location>
</feature>
<dbReference type="Pfam" id="PF00005">
    <property type="entry name" value="ABC_tran"/>
    <property type="match status" value="1"/>
</dbReference>